<reference evidence="6" key="1">
    <citation type="submission" date="2022-07" db="EMBL/GenBank/DDBJ databases">
        <title>Genome analysis of Parmales, a sister group of diatoms, reveals the evolutionary specialization of diatoms from phago-mixotrophs to photoautotrophs.</title>
        <authorList>
            <person name="Ban H."/>
            <person name="Sato S."/>
            <person name="Yoshikawa S."/>
            <person name="Kazumasa Y."/>
            <person name="Nakamura Y."/>
            <person name="Ichinomiya M."/>
            <person name="Saitoh K."/>
            <person name="Sato N."/>
            <person name="Blanc-Mathieu R."/>
            <person name="Endo H."/>
            <person name="Kuwata A."/>
            <person name="Ogata H."/>
        </authorList>
    </citation>
    <scope>NUCLEOTIDE SEQUENCE</scope>
</reference>
<dbReference type="SUPFAM" id="SSF47072">
    <property type="entry name" value="Cysteine alpha-hairpin motif"/>
    <property type="match status" value="1"/>
</dbReference>
<evidence type="ECO:0000256" key="2">
    <source>
        <dbReference type="ARBA" id="ARBA00022490"/>
    </source>
</evidence>
<comment type="similarity">
    <text evidence="4">Belongs to the COX19 family.</text>
</comment>
<gene>
    <name evidence="6" type="ORF">TrRE_jg260</name>
</gene>
<dbReference type="PROSITE" id="PS51808">
    <property type="entry name" value="CHCH"/>
    <property type="match status" value="1"/>
</dbReference>
<evidence type="ECO:0000256" key="4">
    <source>
        <dbReference type="ARBA" id="ARBA00038223"/>
    </source>
</evidence>
<dbReference type="EMBL" id="BRXZ01005030">
    <property type="protein sequence ID" value="GMH59048.1"/>
    <property type="molecule type" value="Genomic_DNA"/>
</dbReference>
<evidence type="ECO:0000313" key="7">
    <source>
        <dbReference type="Proteomes" id="UP001165082"/>
    </source>
</evidence>
<dbReference type="InterPro" id="IPR051383">
    <property type="entry name" value="COX19"/>
</dbReference>
<keyword evidence="7" id="KW-1185">Reference proteome</keyword>
<comment type="caution">
    <text evidence="6">The sequence shown here is derived from an EMBL/GenBank/DDBJ whole genome shotgun (WGS) entry which is preliminary data.</text>
</comment>
<keyword evidence="2" id="KW-0963">Cytoplasm</keyword>
<dbReference type="InterPro" id="IPR009069">
    <property type="entry name" value="Cys_alpha_HP_mot_SF"/>
</dbReference>
<accession>A0A9W6ZXR7</accession>
<sequence>MVLEYQNQIRQVLMSHFSASKQKPKPPINGVFPLDHFASCKEHMESYKKCLKKNKTMHHKCQDVSKVYLQCRQENALMAETPLEELGYGHKVENVGVKTDRKEDRGFTAGAHIKERKNKGWFW</sequence>
<dbReference type="AlphaFoldDB" id="A0A9W6ZXR7"/>
<dbReference type="GO" id="GO:0033617">
    <property type="term" value="P:mitochondrial respiratory chain complex IV assembly"/>
    <property type="evidence" value="ECO:0007669"/>
    <property type="project" value="TreeGrafter"/>
</dbReference>
<dbReference type="PANTHER" id="PTHR21107:SF2">
    <property type="entry name" value="CYTOCHROME C OXIDASE ASSEMBLY PROTEIN COX19"/>
    <property type="match status" value="1"/>
</dbReference>
<evidence type="ECO:0000256" key="3">
    <source>
        <dbReference type="ARBA" id="ARBA00023157"/>
    </source>
</evidence>
<evidence type="ECO:0000256" key="1">
    <source>
        <dbReference type="ARBA" id="ARBA00004496"/>
    </source>
</evidence>
<proteinExistence type="inferred from homology"/>
<dbReference type="GO" id="GO:0005758">
    <property type="term" value="C:mitochondrial intermembrane space"/>
    <property type="evidence" value="ECO:0007669"/>
    <property type="project" value="TreeGrafter"/>
</dbReference>
<name>A0A9W6ZXR7_9STRA</name>
<evidence type="ECO:0000256" key="5">
    <source>
        <dbReference type="ARBA" id="ARBA00039385"/>
    </source>
</evidence>
<protein>
    <recommendedName>
        <fullName evidence="5">Cytochrome c oxidase assembly protein COX19</fullName>
    </recommendedName>
</protein>
<evidence type="ECO:0000313" key="6">
    <source>
        <dbReference type="EMBL" id="GMH59048.1"/>
    </source>
</evidence>
<dbReference type="PANTHER" id="PTHR21107">
    <property type="entry name" value="CYTOCHROME C OXIDASE ASSEMBLY PROTEIN COX19"/>
    <property type="match status" value="1"/>
</dbReference>
<dbReference type="OrthoDB" id="268594at2759"/>
<dbReference type="Proteomes" id="UP001165082">
    <property type="component" value="Unassembled WGS sequence"/>
</dbReference>
<organism evidence="6 7">
    <name type="scientific">Triparma retinervis</name>
    <dbReference type="NCBI Taxonomy" id="2557542"/>
    <lineage>
        <taxon>Eukaryota</taxon>
        <taxon>Sar</taxon>
        <taxon>Stramenopiles</taxon>
        <taxon>Ochrophyta</taxon>
        <taxon>Bolidophyceae</taxon>
        <taxon>Parmales</taxon>
        <taxon>Triparmaceae</taxon>
        <taxon>Triparma</taxon>
    </lineage>
</organism>
<comment type="subcellular location">
    <subcellularLocation>
        <location evidence="1">Cytoplasm</location>
    </subcellularLocation>
</comment>
<keyword evidence="3" id="KW-1015">Disulfide bond</keyword>